<comment type="caution">
    <text evidence="4">The sequence shown here is derived from an EMBL/GenBank/DDBJ whole genome shotgun (WGS) entry which is preliminary data.</text>
</comment>
<dbReference type="GO" id="GO:0006355">
    <property type="term" value="P:regulation of DNA-templated transcription"/>
    <property type="evidence" value="ECO:0007669"/>
    <property type="project" value="InterPro"/>
</dbReference>
<dbReference type="CDD" id="cd01716">
    <property type="entry name" value="Hfq"/>
    <property type="match status" value="1"/>
</dbReference>
<dbReference type="GO" id="GO:0045974">
    <property type="term" value="P:regulation of translation, ncRNA-mediated"/>
    <property type="evidence" value="ECO:0007669"/>
    <property type="project" value="TreeGrafter"/>
</dbReference>
<dbReference type="NCBIfam" id="NF001602">
    <property type="entry name" value="PRK00395.1"/>
    <property type="match status" value="1"/>
</dbReference>
<dbReference type="Pfam" id="PF17209">
    <property type="entry name" value="Hfq"/>
    <property type="match status" value="1"/>
</dbReference>
<evidence type="ECO:0000259" key="3">
    <source>
        <dbReference type="PROSITE" id="PS52002"/>
    </source>
</evidence>
<dbReference type="PROSITE" id="PS52002">
    <property type="entry name" value="SM"/>
    <property type="match status" value="1"/>
</dbReference>
<reference evidence="4" key="1">
    <citation type="submission" date="2019-08" db="EMBL/GenBank/DDBJ databases">
        <authorList>
            <person name="Kucharzyk K."/>
            <person name="Murdoch R.W."/>
            <person name="Higgins S."/>
            <person name="Loffler F."/>
        </authorList>
    </citation>
    <scope>NUCLEOTIDE SEQUENCE</scope>
</reference>
<feature type="domain" description="Sm" evidence="3">
    <location>
        <begin position="15"/>
        <end position="75"/>
    </location>
</feature>
<dbReference type="PANTHER" id="PTHR34772">
    <property type="entry name" value="RNA-BINDING PROTEIN HFQ"/>
    <property type="match status" value="1"/>
</dbReference>
<dbReference type="GO" id="GO:0043487">
    <property type="term" value="P:regulation of RNA stability"/>
    <property type="evidence" value="ECO:0007669"/>
    <property type="project" value="TreeGrafter"/>
</dbReference>
<protein>
    <submittedName>
        <fullName evidence="4">RNA-binding protein Hfq</fullName>
    </submittedName>
</protein>
<keyword evidence="1" id="KW-0694">RNA-binding</keyword>
<keyword evidence="2" id="KW-0346">Stress response</keyword>
<dbReference type="InterPro" id="IPR010920">
    <property type="entry name" value="LSM_dom_sf"/>
</dbReference>
<dbReference type="SUPFAM" id="SSF50182">
    <property type="entry name" value="Sm-like ribonucleoproteins"/>
    <property type="match status" value="1"/>
</dbReference>
<evidence type="ECO:0000256" key="1">
    <source>
        <dbReference type="ARBA" id="ARBA00022884"/>
    </source>
</evidence>
<dbReference type="NCBIfam" id="TIGR02383">
    <property type="entry name" value="Hfq"/>
    <property type="match status" value="1"/>
</dbReference>
<evidence type="ECO:0000256" key="2">
    <source>
        <dbReference type="ARBA" id="ARBA00023016"/>
    </source>
</evidence>
<dbReference type="GO" id="GO:0005829">
    <property type="term" value="C:cytosol"/>
    <property type="evidence" value="ECO:0007669"/>
    <property type="project" value="TreeGrafter"/>
</dbReference>
<proteinExistence type="inferred from homology"/>
<dbReference type="PANTHER" id="PTHR34772:SF1">
    <property type="entry name" value="RNA-BINDING PROTEIN HFQ"/>
    <property type="match status" value="1"/>
</dbReference>
<organism evidence="4">
    <name type="scientific">bioreactor metagenome</name>
    <dbReference type="NCBI Taxonomy" id="1076179"/>
    <lineage>
        <taxon>unclassified sequences</taxon>
        <taxon>metagenomes</taxon>
        <taxon>ecological metagenomes</taxon>
    </lineage>
</organism>
<evidence type="ECO:0000313" key="4">
    <source>
        <dbReference type="EMBL" id="MPL85417.1"/>
    </source>
</evidence>
<gene>
    <name evidence="4" type="primary">hfq_2</name>
    <name evidence="4" type="ORF">SDC9_31385</name>
</gene>
<accession>A0A644V2H3</accession>
<dbReference type="InterPro" id="IPR005001">
    <property type="entry name" value="Hfq"/>
</dbReference>
<dbReference type="EMBL" id="VSSQ01000205">
    <property type="protein sequence ID" value="MPL85417.1"/>
    <property type="molecule type" value="Genomic_DNA"/>
</dbReference>
<dbReference type="FunFam" id="2.30.30.100:FF:000012">
    <property type="entry name" value="RNA-binding protein Hfq"/>
    <property type="match status" value="1"/>
</dbReference>
<dbReference type="HAMAP" id="MF_00436">
    <property type="entry name" value="Hfq"/>
    <property type="match status" value="1"/>
</dbReference>
<dbReference type="GO" id="GO:0003723">
    <property type="term" value="F:RNA binding"/>
    <property type="evidence" value="ECO:0007669"/>
    <property type="project" value="UniProtKB-KW"/>
</dbReference>
<name>A0A644V2H3_9ZZZZ</name>
<dbReference type="Gene3D" id="2.30.30.100">
    <property type="match status" value="1"/>
</dbReference>
<sequence>MVNTATNNKPINLQDNFLNHVRKENLAVVIYLVNGFQIRGLVKGFDNFTVIIENEGKQQMVYKHAISTISPVTNVQIMLTAEKKE</sequence>
<dbReference type="AlphaFoldDB" id="A0A644V2H3"/>
<dbReference type="InterPro" id="IPR047575">
    <property type="entry name" value="Sm"/>
</dbReference>